<dbReference type="PANTHER" id="PTHR42791:SF1">
    <property type="entry name" value="N-ACETYLTRANSFERASE DOMAIN-CONTAINING PROTEIN"/>
    <property type="match status" value="1"/>
</dbReference>
<dbReference type="OrthoDB" id="410198at2759"/>
<dbReference type="PANTHER" id="PTHR42791">
    <property type="entry name" value="GNAT FAMILY ACETYLTRANSFERASE"/>
    <property type="match status" value="1"/>
</dbReference>
<protein>
    <recommendedName>
        <fullName evidence="1">N-acetyltransferase domain-containing protein</fullName>
    </recommendedName>
</protein>
<reference evidence="2 3" key="1">
    <citation type="submission" date="2015-05" db="EMBL/GenBank/DDBJ databases">
        <title>Distinctive expansion of gene families associated with plant cell wall degradation and secondary metabolism in the genomes of grapevine trunk pathogens.</title>
        <authorList>
            <person name="Lawrence D.P."/>
            <person name="Travadon R."/>
            <person name="Rolshausen P.E."/>
            <person name="Baumgartner K."/>
        </authorList>
    </citation>
    <scope>NUCLEOTIDE SEQUENCE [LARGE SCALE GENOMIC DNA]</scope>
    <source>
        <strain evidence="2">UCRPC4</strain>
    </source>
</reference>
<dbReference type="SUPFAM" id="SSF55729">
    <property type="entry name" value="Acyl-CoA N-acyltransferases (Nat)"/>
    <property type="match status" value="1"/>
</dbReference>
<dbReference type="InterPro" id="IPR016181">
    <property type="entry name" value="Acyl_CoA_acyltransferase"/>
</dbReference>
<dbReference type="InterPro" id="IPR052523">
    <property type="entry name" value="Trichothecene_AcTrans"/>
</dbReference>
<accession>A0A0G2GM87</accession>
<dbReference type="Gene3D" id="3.40.630.30">
    <property type="match status" value="1"/>
</dbReference>
<reference evidence="2 3" key="2">
    <citation type="submission" date="2015-05" db="EMBL/GenBank/DDBJ databases">
        <authorList>
            <person name="Morales-Cruz A."/>
            <person name="Amrine K.C."/>
            <person name="Cantu D."/>
        </authorList>
    </citation>
    <scope>NUCLEOTIDE SEQUENCE [LARGE SCALE GENOMIC DNA]</scope>
    <source>
        <strain evidence="2">UCRPC4</strain>
    </source>
</reference>
<dbReference type="EMBL" id="LCWF01000058">
    <property type="protein sequence ID" value="KKY24558.1"/>
    <property type="molecule type" value="Genomic_DNA"/>
</dbReference>
<gene>
    <name evidence="2" type="ORF">UCRPC4_g02377</name>
</gene>
<sequence>MATASSAVPMLDATFVHEKRSTTTKAVEIVTSPASDIRVIDPSEYRRAAQCLAEAFADDHIVRYPIDTPDRAHWTDEEKWALHVDAFEYITYAHCIKGMVTTIGPDFDCVALWMPPGQDIDDLLTTIRSGLWRLHYKLSAQGRQRFFSEFLPLLGETKTSALGGRDADSWYLVYIGTKPGSRGRGYCRKLIEHVTTQADAEGKACYLESSHATNLTIYEKMGFQAVKQVHLQEEAGCTMDIMIREPIAKAYGGKTL</sequence>
<dbReference type="AlphaFoldDB" id="A0A0G2GM87"/>
<proteinExistence type="predicted"/>
<dbReference type="Pfam" id="PF13508">
    <property type="entry name" value="Acetyltransf_7"/>
    <property type="match status" value="1"/>
</dbReference>
<name>A0A0G2GM87_PHACM</name>
<evidence type="ECO:0000313" key="2">
    <source>
        <dbReference type="EMBL" id="KKY24558.1"/>
    </source>
</evidence>
<evidence type="ECO:0000259" key="1">
    <source>
        <dbReference type="PROSITE" id="PS51186"/>
    </source>
</evidence>
<comment type="caution">
    <text evidence="2">The sequence shown here is derived from an EMBL/GenBank/DDBJ whole genome shotgun (WGS) entry which is preliminary data.</text>
</comment>
<keyword evidence="3" id="KW-1185">Reference proteome</keyword>
<feature type="domain" description="N-acetyltransferase" evidence="1">
    <location>
        <begin position="118"/>
        <end position="244"/>
    </location>
</feature>
<organism evidence="2 3">
    <name type="scientific">Phaeomoniella chlamydospora</name>
    <name type="common">Phaeoacremonium chlamydosporum</name>
    <dbReference type="NCBI Taxonomy" id="158046"/>
    <lineage>
        <taxon>Eukaryota</taxon>
        <taxon>Fungi</taxon>
        <taxon>Dikarya</taxon>
        <taxon>Ascomycota</taxon>
        <taxon>Pezizomycotina</taxon>
        <taxon>Eurotiomycetes</taxon>
        <taxon>Chaetothyriomycetidae</taxon>
        <taxon>Phaeomoniellales</taxon>
        <taxon>Phaeomoniellaceae</taxon>
        <taxon>Phaeomoniella</taxon>
    </lineage>
</organism>
<dbReference type="Proteomes" id="UP000053317">
    <property type="component" value="Unassembled WGS sequence"/>
</dbReference>
<dbReference type="CDD" id="cd04301">
    <property type="entry name" value="NAT_SF"/>
    <property type="match status" value="1"/>
</dbReference>
<dbReference type="GO" id="GO:0016747">
    <property type="term" value="F:acyltransferase activity, transferring groups other than amino-acyl groups"/>
    <property type="evidence" value="ECO:0007669"/>
    <property type="project" value="InterPro"/>
</dbReference>
<evidence type="ECO:0000313" key="3">
    <source>
        <dbReference type="Proteomes" id="UP000053317"/>
    </source>
</evidence>
<dbReference type="InterPro" id="IPR000182">
    <property type="entry name" value="GNAT_dom"/>
</dbReference>
<dbReference type="PROSITE" id="PS51186">
    <property type="entry name" value="GNAT"/>
    <property type="match status" value="1"/>
</dbReference>